<dbReference type="Gene3D" id="3.40.250.10">
    <property type="entry name" value="Rhodanese-like domain"/>
    <property type="match status" value="1"/>
</dbReference>
<accession>A0A0M9ES76</accession>
<dbReference type="InterPro" id="IPR036873">
    <property type="entry name" value="Rhodanese-like_dom_sf"/>
</dbReference>
<keyword evidence="3" id="KW-1185">Reference proteome</keyword>
<dbReference type="PROSITE" id="PS50206">
    <property type="entry name" value="RHODANESE_3"/>
    <property type="match status" value="1"/>
</dbReference>
<evidence type="ECO:0000259" key="1">
    <source>
        <dbReference type="PROSITE" id="PS50206"/>
    </source>
</evidence>
<evidence type="ECO:0000313" key="3">
    <source>
        <dbReference type="Proteomes" id="UP000037904"/>
    </source>
</evidence>
<dbReference type="EMBL" id="JXCE01000281">
    <property type="protein sequence ID" value="KPA38416.1"/>
    <property type="molecule type" value="Genomic_DNA"/>
</dbReference>
<dbReference type="PANTHER" id="PTHR10828">
    <property type="entry name" value="M-PHASE INDUCER PHOSPHATASE DUAL SPECIFICITY PHOSPHATASE CDC25"/>
    <property type="match status" value="1"/>
</dbReference>
<dbReference type="GO" id="GO:0005634">
    <property type="term" value="C:nucleus"/>
    <property type="evidence" value="ECO:0007669"/>
    <property type="project" value="TreeGrafter"/>
</dbReference>
<organism evidence="2 3">
    <name type="scientific">Fusarium langsethiae</name>
    <dbReference type="NCBI Taxonomy" id="179993"/>
    <lineage>
        <taxon>Eukaryota</taxon>
        <taxon>Fungi</taxon>
        <taxon>Dikarya</taxon>
        <taxon>Ascomycota</taxon>
        <taxon>Pezizomycotina</taxon>
        <taxon>Sordariomycetes</taxon>
        <taxon>Hypocreomycetidae</taxon>
        <taxon>Hypocreales</taxon>
        <taxon>Nectriaceae</taxon>
        <taxon>Fusarium</taxon>
    </lineage>
</organism>
<sequence>MDIPKSLLKLGARPCRNLSTFQPALNVNHICWSKKMSTDAATPWHAAYPPPRNKSPAAMMRQDVLEMIRDSNNLAGRNYVLVDLRRADHEGGTIRGSMNLPAQSLYPVIPTIYTLFKSAGVRKVIWYCSSSRGRGSRAAGWFKDYIDDRGDSGMESLILFEGIAGWAKAGGEFVEWMDEYDAAVWESK</sequence>
<dbReference type="Pfam" id="PF00581">
    <property type="entry name" value="Rhodanese"/>
    <property type="match status" value="1"/>
</dbReference>
<dbReference type="SUPFAM" id="SSF52821">
    <property type="entry name" value="Rhodanese/Cell cycle control phosphatase"/>
    <property type="match status" value="1"/>
</dbReference>
<dbReference type="GO" id="GO:0005737">
    <property type="term" value="C:cytoplasm"/>
    <property type="evidence" value="ECO:0007669"/>
    <property type="project" value="TreeGrafter"/>
</dbReference>
<gene>
    <name evidence="2" type="ORF">FLAG1_08747</name>
</gene>
<dbReference type="Proteomes" id="UP000037904">
    <property type="component" value="Unassembled WGS sequence"/>
</dbReference>
<evidence type="ECO:0000313" key="2">
    <source>
        <dbReference type="EMBL" id="KPA38416.1"/>
    </source>
</evidence>
<protein>
    <submittedName>
        <fullName evidence="2">Oxidoreductase</fullName>
    </submittedName>
</protein>
<feature type="domain" description="Rhodanese" evidence="1">
    <location>
        <begin position="75"/>
        <end position="175"/>
    </location>
</feature>
<comment type="caution">
    <text evidence="2">The sequence shown here is derived from an EMBL/GenBank/DDBJ whole genome shotgun (WGS) entry which is preliminary data.</text>
</comment>
<proteinExistence type="predicted"/>
<name>A0A0M9ES76_FUSLA</name>
<dbReference type="OrthoDB" id="8300214at2759"/>
<dbReference type="GO" id="GO:0004725">
    <property type="term" value="F:protein tyrosine phosphatase activity"/>
    <property type="evidence" value="ECO:0007669"/>
    <property type="project" value="TreeGrafter"/>
</dbReference>
<reference evidence="2 3" key="1">
    <citation type="submission" date="2015-04" db="EMBL/GenBank/DDBJ databases">
        <title>The draft genome sequence of Fusarium langsethiae, a T-2/HT-2 mycotoxin producer.</title>
        <authorList>
            <person name="Lysoe E."/>
            <person name="Divon H.H."/>
            <person name="Terzi V."/>
            <person name="Orru L."/>
            <person name="Lamontanara A."/>
            <person name="Kolseth A.-K."/>
            <person name="Frandsen R.J."/>
            <person name="Nielsen K."/>
            <person name="Thrane U."/>
        </authorList>
    </citation>
    <scope>NUCLEOTIDE SEQUENCE [LARGE SCALE GENOMIC DNA]</scope>
    <source>
        <strain evidence="2 3">Fl201059</strain>
    </source>
</reference>
<dbReference type="AlphaFoldDB" id="A0A0M9ES76"/>
<dbReference type="InterPro" id="IPR001763">
    <property type="entry name" value="Rhodanese-like_dom"/>
</dbReference>
<dbReference type="PANTHER" id="PTHR10828:SF50">
    <property type="entry name" value="REDUCTASE (ARC2), PUTATIVE (AFU_ORTHOLOGUE AFUA_6G13400)-RELATED"/>
    <property type="match status" value="1"/>
</dbReference>